<proteinExistence type="inferred from homology"/>
<evidence type="ECO:0000256" key="1">
    <source>
        <dbReference type="ARBA" id="ARBA00004496"/>
    </source>
</evidence>
<evidence type="ECO:0000313" key="13">
    <source>
        <dbReference type="EMBL" id="QAY70475.1"/>
    </source>
</evidence>
<dbReference type="Gene3D" id="2.160.10.10">
    <property type="entry name" value="Hexapeptide repeat proteins"/>
    <property type="match status" value="1"/>
</dbReference>
<keyword evidence="14" id="KW-1185">Reference proteome</keyword>
<dbReference type="PROSITE" id="PS00101">
    <property type="entry name" value="HEXAPEP_TRANSFERASES"/>
    <property type="match status" value="1"/>
</dbReference>
<gene>
    <name evidence="13" type="primary">cysE</name>
    <name evidence="13" type="ORF">ET471_10910</name>
</gene>
<dbReference type="GO" id="GO:0005737">
    <property type="term" value="C:cytoplasm"/>
    <property type="evidence" value="ECO:0007669"/>
    <property type="project" value="UniProtKB-SubCell"/>
</dbReference>
<dbReference type="InterPro" id="IPR005881">
    <property type="entry name" value="Ser_O-AcTrfase"/>
</dbReference>
<dbReference type="InterPro" id="IPR045304">
    <property type="entry name" value="LbH_SAT"/>
</dbReference>
<evidence type="ECO:0000313" key="14">
    <source>
        <dbReference type="Proteomes" id="UP000292118"/>
    </source>
</evidence>
<keyword evidence="11 13" id="KW-0012">Acyltransferase</keyword>
<dbReference type="InterPro" id="IPR001451">
    <property type="entry name" value="Hexapep"/>
</dbReference>
<dbReference type="Pfam" id="PF00132">
    <property type="entry name" value="Hexapep"/>
    <property type="match status" value="1"/>
</dbReference>
<evidence type="ECO:0000256" key="5">
    <source>
        <dbReference type="ARBA" id="ARBA00018522"/>
    </source>
</evidence>
<dbReference type="EMBL" id="CP035493">
    <property type="protein sequence ID" value="QAY70475.1"/>
    <property type="molecule type" value="Genomic_DNA"/>
</dbReference>
<evidence type="ECO:0000256" key="7">
    <source>
        <dbReference type="ARBA" id="ARBA00022605"/>
    </source>
</evidence>
<evidence type="ECO:0000256" key="6">
    <source>
        <dbReference type="ARBA" id="ARBA00022490"/>
    </source>
</evidence>
<evidence type="ECO:0000256" key="2">
    <source>
        <dbReference type="ARBA" id="ARBA00004876"/>
    </source>
</evidence>
<dbReference type="GO" id="GO:0009001">
    <property type="term" value="F:serine O-acetyltransferase activity"/>
    <property type="evidence" value="ECO:0007669"/>
    <property type="project" value="UniProtKB-EC"/>
</dbReference>
<dbReference type="AlphaFoldDB" id="A0A4P6F565"/>
<organism evidence="13 14">
    <name type="scientific">Xylanimonas protaetiae</name>
    <dbReference type="NCBI Taxonomy" id="2509457"/>
    <lineage>
        <taxon>Bacteria</taxon>
        <taxon>Bacillati</taxon>
        <taxon>Actinomycetota</taxon>
        <taxon>Actinomycetes</taxon>
        <taxon>Micrococcales</taxon>
        <taxon>Promicromonosporaceae</taxon>
        <taxon>Xylanimonas</taxon>
    </lineage>
</organism>
<keyword evidence="6" id="KW-0963">Cytoplasm</keyword>
<sequence length="227" mass="24400">MTDLHAVREATLAGHGDDEDDHVHVMPPGHRPGLRHLLEILLEDLDAAHAHDPAARTRLEVALAYPGVHALWVHRLSHRMWHAHLRLAARLLSQLARFVTGIEIHPGAIIGRRLFIDHGMGVVIGQTTEIGDDCILFQGSTLGGRSMTRGKRHPTLGNRVMIGAGARVLGPITLGDDVQVGANAVVVKDVPAGAVAVGVPAHVRMPSAAPAEREKLQDPALLIEYSI</sequence>
<evidence type="ECO:0000256" key="8">
    <source>
        <dbReference type="ARBA" id="ARBA00022679"/>
    </source>
</evidence>
<evidence type="ECO:0000256" key="12">
    <source>
        <dbReference type="ARBA" id="ARBA00049486"/>
    </source>
</evidence>
<dbReference type="NCBIfam" id="NF041874">
    <property type="entry name" value="EPS_EpsC"/>
    <property type="match status" value="1"/>
</dbReference>
<evidence type="ECO:0000256" key="11">
    <source>
        <dbReference type="ARBA" id="ARBA00023315"/>
    </source>
</evidence>
<dbReference type="FunFam" id="1.10.3130.10:FF:000003">
    <property type="entry name" value="Serine acetyltransferase"/>
    <property type="match status" value="1"/>
</dbReference>
<dbReference type="FunFam" id="2.160.10.10:FF:000007">
    <property type="entry name" value="Serine acetyltransferase"/>
    <property type="match status" value="1"/>
</dbReference>
<dbReference type="EC" id="2.3.1.30" evidence="4"/>
<evidence type="ECO:0000256" key="4">
    <source>
        <dbReference type="ARBA" id="ARBA00013266"/>
    </source>
</evidence>
<dbReference type="InterPro" id="IPR053376">
    <property type="entry name" value="Serine_acetyltransferase"/>
</dbReference>
<evidence type="ECO:0000256" key="3">
    <source>
        <dbReference type="ARBA" id="ARBA00007274"/>
    </source>
</evidence>
<evidence type="ECO:0000256" key="9">
    <source>
        <dbReference type="ARBA" id="ARBA00022737"/>
    </source>
</evidence>
<keyword evidence="9" id="KW-0677">Repeat</keyword>
<keyword evidence="8 13" id="KW-0808">Transferase</keyword>
<dbReference type="Proteomes" id="UP000292118">
    <property type="component" value="Chromosome"/>
</dbReference>
<comment type="subcellular location">
    <subcellularLocation>
        <location evidence="1">Cytoplasm</location>
    </subcellularLocation>
</comment>
<dbReference type="Gene3D" id="1.10.3130.10">
    <property type="entry name" value="serine acetyltransferase, domain 1"/>
    <property type="match status" value="1"/>
</dbReference>
<dbReference type="SUPFAM" id="SSF51161">
    <property type="entry name" value="Trimeric LpxA-like enzymes"/>
    <property type="match status" value="1"/>
</dbReference>
<name>A0A4P6F565_9MICO</name>
<protein>
    <recommendedName>
        <fullName evidence="5">Serine acetyltransferase</fullName>
        <ecNumber evidence="4">2.3.1.30</ecNumber>
    </recommendedName>
</protein>
<dbReference type="NCBIfam" id="TIGR01172">
    <property type="entry name" value="cysE"/>
    <property type="match status" value="1"/>
</dbReference>
<comment type="pathway">
    <text evidence="2">Amino-acid biosynthesis; L-cysteine biosynthesis; L-cysteine from L-serine: step 1/2.</text>
</comment>
<dbReference type="KEGG" id="xya:ET471_10910"/>
<dbReference type="PANTHER" id="PTHR42811">
    <property type="entry name" value="SERINE ACETYLTRANSFERASE"/>
    <property type="match status" value="1"/>
</dbReference>
<dbReference type="InterPro" id="IPR042122">
    <property type="entry name" value="Ser_AcTrfase_N_sf"/>
</dbReference>
<evidence type="ECO:0000256" key="10">
    <source>
        <dbReference type="ARBA" id="ARBA00023192"/>
    </source>
</evidence>
<comment type="catalytic activity">
    <reaction evidence="12">
        <text>L-serine + acetyl-CoA = O-acetyl-L-serine + CoA</text>
        <dbReference type="Rhea" id="RHEA:24560"/>
        <dbReference type="ChEBI" id="CHEBI:33384"/>
        <dbReference type="ChEBI" id="CHEBI:57287"/>
        <dbReference type="ChEBI" id="CHEBI:57288"/>
        <dbReference type="ChEBI" id="CHEBI:58340"/>
        <dbReference type="EC" id="2.3.1.30"/>
    </reaction>
</comment>
<reference evidence="13 14" key="1">
    <citation type="submission" date="2019-01" db="EMBL/GenBank/DDBJ databases">
        <title>Genome sequencing of strain FW10M-9.</title>
        <authorList>
            <person name="Heo J."/>
            <person name="Kim S.-J."/>
            <person name="Kim J.-S."/>
            <person name="Hong S.-B."/>
            <person name="Kwon S.-W."/>
        </authorList>
    </citation>
    <scope>NUCLEOTIDE SEQUENCE [LARGE SCALE GENOMIC DNA]</scope>
    <source>
        <strain evidence="13 14">FW10M-9</strain>
    </source>
</reference>
<dbReference type="CDD" id="cd03354">
    <property type="entry name" value="LbH_SAT"/>
    <property type="match status" value="1"/>
</dbReference>
<comment type="similarity">
    <text evidence="3">Belongs to the transferase hexapeptide repeat family.</text>
</comment>
<dbReference type="InterPro" id="IPR011004">
    <property type="entry name" value="Trimer_LpxA-like_sf"/>
</dbReference>
<dbReference type="OrthoDB" id="9801456at2"/>
<dbReference type="GO" id="GO:0006535">
    <property type="term" value="P:cysteine biosynthetic process from serine"/>
    <property type="evidence" value="ECO:0007669"/>
    <property type="project" value="InterPro"/>
</dbReference>
<dbReference type="InterPro" id="IPR018357">
    <property type="entry name" value="Hexapep_transf_CS"/>
</dbReference>
<dbReference type="RefSeq" id="WP_129188268.1">
    <property type="nucleotide sequence ID" value="NZ_CP035493.1"/>
</dbReference>
<keyword evidence="7" id="KW-0028">Amino-acid biosynthesis</keyword>
<keyword evidence="10" id="KW-0198">Cysteine biosynthesis</keyword>
<accession>A0A4P6F565</accession>